<dbReference type="GO" id="GO:0005886">
    <property type="term" value="C:plasma membrane"/>
    <property type="evidence" value="ECO:0007669"/>
    <property type="project" value="UniProtKB-SubCell"/>
</dbReference>
<dbReference type="PANTHER" id="PTHR11410:SF0">
    <property type="entry name" value="ATP SYNTHASE SUBUNIT A"/>
    <property type="match status" value="1"/>
</dbReference>
<evidence type="ECO:0000256" key="2">
    <source>
        <dbReference type="ARBA" id="ARBA00006810"/>
    </source>
</evidence>
<evidence type="ECO:0000256" key="4">
    <source>
        <dbReference type="ARBA" id="ARBA00022547"/>
    </source>
</evidence>
<keyword evidence="11" id="KW-1003">Cell membrane</keyword>
<comment type="similarity">
    <text evidence="2 11 12">Belongs to the ATPase A chain family.</text>
</comment>
<comment type="caution">
    <text evidence="13">The sequence shown here is derived from an EMBL/GenBank/DDBJ whole genome shotgun (WGS) entry which is preliminary data.</text>
</comment>
<gene>
    <name evidence="11 13" type="primary">atpB</name>
    <name evidence="13" type="ORF">IBG24_10135</name>
</gene>
<dbReference type="SUPFAM" id="SSF81336">
    <property type="entry name" value="F1F0 ATP synthase subunit A"/>
    <property type="match status" value="1"/>
</dbReference>
<keyword evidence="5 11" id="KW-0812">Transmembrane</keyword>
<evidence type="ECO:0000256" key="8">
    <source>
        <dbReference type="ARBA" id="ARBA00023065"/>
    </source>
</evidence>
<feature type="transmembrane region" description="Helical" evidence="11">
    <location>
        <begin position="222"/>
        <end position="242"/>
    </location>
</feature>
<name>A0A8I0K2N9_9ACTN</name>
<dbReference type="InterPro" id="IPR000568">
    <property type="entry name" value="ATP_synth_F0_asu"/>
</dbReference>
<feature type="transmembrane region" description="Helical" evidence="11">
    <location>
        <begin position="123"/>
        <end position="145"/>
    </location>
</feature>
<dbReference type="GO" id="GO:0046933">
    <property type="term" value="F:proton-transporting ATP synthase activity, rotational mechanism"/>
    <property type="evidence" value="ECO:0007669"/>
    <property type="project" value="UniProtKB-UniRule"/>
</dbReference>
<dbReference type="HAMAP" id="MF_01393">
    <property type="entry name" value="ATP_synth_a_bact"/>
    <property type="match status" value="1"/>
</dbReference>
<evidence type="ECO:0000256" key="10">
    <source>
        <dbReference type="ARBA" id="ARBA00023310"/>
    </source>
</evidence>
<evidence type="ECO:0000256" key="9">
    <source>
        <dbReference type="ARBA" id="ARBA00023136"/>
    </source>
</evidence>
<dbReference type="RefSeq" id="WP_187769459.1">
    <property type="nucleotide sequence ID" value="NZ_JACTVM010000002.1"/>
</dbReference>
<keyword evidence="7 11" id="KW-1133">Transmembrane helix</keyword>
<evidence type="ECO:0000256" key="5">
    <source>
        <dbReference type="ARBA" id="ARBA00022692"/>
    </source>
</evidence>
<feature type="transmembrane region" description="Helical" evidence="11">
    <location>
        <begin position="248"/>
        <end position="267"/>
    </location>
</feature>
<evidence type="ECO:0000256" key="6">
    <source>
        <dbReference type="ARBA" id="ARBA00022781"/>
    </source>
</evidence>
<evidence type="ECO:0000256" key="1">
    <source>
        <dbReference type="ARBA" id="ARBA00004141"/>
    </source>
</evidence>
<feature type="transmembrane region" description="Helical" evidence="11">
    <location>
        <begin position="166"/>
        <end position="186"/>
    </location>
</feature>
<dbReference type="Proteomes" id="UP000620591">
    <property type="component" value="Unassembled WGS sequence"/>
</dbReference>
<dbReference type="EMBL" id="JACTVM010000002">
    <property type="protein sequence ID" value="MBC9226674.1"/>
    <property type="molecule type" value="Genomic_DNA"/>
</dbReference>
<evidence type="ECO:0000313" key="14">
    <source>
        <dbReference type="Proteomes" id="UP000620591"/>
    </source>
</evidence>
<dbReference type="Gene3D" id="1.20.120.220">
    <property type="entry name" value="ATP synthase, F0 complex, subunit A"/>
    <property type="match status" value="1"/>
</dbReference>
<dbReference type="NCBIfam" id="TIGR01131">
    <property type="entry name" value="ATP_synt_6_or_A"/>
    <property type="match status" value="1"/>
</dbReference>
<protein>
    <recommendedName>
        <fullName evidence="11 12">ATP synthase subunit a</fullName>
    </recommendedName>
    <alternativeName>
        <fullName evidence="11">ATP synthase F0 sector subunit a</fullName>
    </alternativeName>
    <alternativeName>
        <fullName evidence="11">F-ATPase subunit 6</fullName>
    </alternativeName>
</protein>
<accession>A0A8I0K2N9</accession>
<feature type="transmembrane region" description="Helical" evidence="11">
    <location>
        <begin position="45"/>
        <end position="63"/>
    </location>
</feature>
<evidence type="ECO:0000313" key="13">
    <source>
        <dbReference type="EMBL" id="MBC9226674.1"/>
    </source>
</evidence>
<evidence type="ECO:0000256" key="3">
    <source>
        <dbReference type="ARBA" id="ARBA00022448"/>
    </source>
</evidence>
<dbReference type="AlphaFoldDB" id="A0A8I0K2N9"/>
<feature type="transmembrane region" description="Helical" evidence="11">
    <location>
        <begin position="192"/>
        <end position="210"/>
    </location>
</feature>
<keyword evidence="8 11" id="KW-0406">Ion transport</keyword>
<evidence type="ECO:0000256" key="11">
    <source>
        <dbReference type="HAMAP-Rule" id="MF_01393"/>
    </source>
</evidence>
<organism evidence="13 14">
    <name type="scientific">Aeromicrobium senzhongii</name>
    <dbReference type="NCBI Taxonomy" id="2663859"/>
    <lineage>
        <taxon>Bacteria</taxon>
        <taxon>Bacillati</taxon>
        <taxon>Actinomycetota</taxon>
        <taxon>Actinomycetes</taxon>
        <taxon>Propionibacteriales</taxon>
        <taxon>Nocardioidaceae</taxon>
        <taxon>Aeromicrobium</taxon>
    </lineage>
</organism>
<comment type="subcellular location">
    <subcellularLocation>
        <location evidence="11 12">Cell membrane</location>
        <topology evidence="11 12">Multi-pass membrane protein</topology>
    </subcellularLocation>
    <subcellularLocation>
        <location evidence="1">Membrane</location>
        <topology evidence="1">Multi-pass membrane protein</topology>
    </subcellularLocation>
</comment>
<evidence type="ECO:0000256" key="7">
    <source>
        <dbReference type="ARBA" id="ARBA00022989"/>
    </source>
</evidence>
<dbReference type="InterPro" id="IPR045083">
    <property type="entry name" value="ATP_synth_F0_asu_bact/mt"/>
</dbReference>
<keyword evidence="4 11" id="KW-0138">CF(0)</keyword>
<keyword evidence="6 11" id="KW-0375">Hydrogen ion transport</keyword>
<evidence type="ECO:0000256" key="12">
    <source>
        <dbReference type="RuleBase" id="RU000483"/>
    </source>
</evidence>
<dbReference type="Pfam" id="PF00119">
    <property type="entry name" value="ATP-synt_A"/>
    <property type="match status" value="1"/>
</dbReference>
<dbReference type="PRINTS" id="PR00123">
    <property type="entry name" value="ATPASEA"/>
</dbReference>
<dbReference type="PANTHER" id="PTHR11410">
    <property type="entry name" value="ATP SYNTHASE SUBUNIT A"/>
    <property type="match status" value="1"/>
</dbReference>
<sequence length="270" mass="29048">MTNTALLNAGSQFRASGDGPYIPGPSSFELPAVFEVAGLGVTKPMLLLALSVVLIAGFFAASARPAAVVPGRLQFAGEYVYGFVRGLARDNIGSDQFKPYMPILFSFFTFILANNYYGLVPVLQFPSAARIGFPVALALCAWLLYNGAGIRKHGFFGYLKLQTVPSGIKGPVLALLIPLEFVSNILVRPLTLALRLFATMFAGHLLLILFSMGSHYLMFDRGGLHILSGLGSGVMFLLISVLEVLIMFLQAYVFTLLTAIYVGGAIADEH</sequence>
<dbReference type="CDD" id="cd00310">
    <property type="entry name" value="ATP-synt_Fo_a_6"/>
    <property type="match status" value="1"/>
</dbReference>
<comment type="function">
    <text evidence="11 12">Key component of the proton channel; it plays a direct role in the translocation of protons across the membrane.</text>
</comment>
<feature type="transmembrane region" description="Helical" evidence="11">
    <location>
        <begin position="99"/>
        <end position="117"/>
    </location>
</feature>
<dbReference type="GO" id="GO:0045259">
    <property type="term" value="C:proton-transporting ATP synthase complex"/>
    <property type="evidence" value="ECO:0007669"/>
    <property type="project" value="UniProtKB-KW"/>
</dbReference>
<proteinExistence type="inferred from homology"/>
<keyword evidence="9 11" id="KW-0472">Membrane</keyword>
<dbReference type="InterPro" id="IPR035908">
    <property type="entry name" value="F0_ATP_A_sf"/>
</dbReference>
<reference evidence="13" key="1">
    <citation type="submission" date="2020-09" db="EMBL/GenBank/DDBJ databases">
        <title>Novel species in genus Aeromicrobium.</title>
        <authorList>
            <person name="Zhang G."/>
        </authorList>
    </citation>
    <scope>NUCLEOTIDE SEQUENCE</scope>
    <source>
        <strain evidence="13">Zg-636</strain>
    </source>
</reference>
<keyword evidence="3 11" id="KW-0813">Transport</keyword>
<keyword evidence="10 11" id="KW-0066">ATP synthesis</keyword>